<accession>A0A0G0FF21</accession>
<name>A0A0G0FF21_9BACT</name>
<sequence length="250" mass="29207">MSEYYKANRTRNIYDPKGSEPFKLSRSKIELFTDCPKCFYLDRRLGIGRPPGFPFNLNTAVDTLLKKEFDVHRANKTPHPLMKAYKVDAIPFDHEMIDEWRRNFGGVQYNHEPTNFIVTGAVDDLWINPKGELIVVDYKSTSKQEKVTLDAEWQMGYKRQMEMYQWLLRQLGFKVSDTGYFVYCNGKTDRKAFDGKLEFDIDLIPYTGDDSWVEDVLLKAKKCLNGKIPKASSECDYCNYREAVQKQKVE</sequence>
<dbReference type="InterPro" id="IPR038726">
    <property type="entry name" value="PDDEXK_AddAB-type"/>
</dbReference>
<dbReference type="Pfam" id="PF12705">
    <property type="entry name" value="PDDEXK_1"/>
    <property type="match status" value="1"/>
</dbReference>
<comment type="caution">
    <text evidence="2">The sequence shown here is derived from an EMBL/GenBank/DDBJ whole genome shotgun (WGS) entry which is preliminary data.</text>
</comment>
<evidence type="ECO:0000313" key="3">
    <source>
        <dbReference type="Proteomes" id="UP000186383"/>
    </source>
</evidence>
<dbReference type="InterPro" id="IPR011335">
    <property type="entry name" value="Restrct_endonuc-II-like"/>
</dbReference>
<dbReference type="Proteomes" id="UP000186383">
    <property type="component" value="Unassembled WGS sequence"/>
</dbReference>
<evidence type="ECO:0000259" key="1">
    <source>
        <dbReference type="Pfam" id="PF12705"/>
    </source>
</evidence>
<dbReference type="InterPro" id="IPR011604">
    <property type="entry name" value="PDDEXK-like_dom_sf"/>
</dbReference>
<evidence type="ECO:0000313" key="2">
    <source>
        <dbReference type="EMBL" id="KKP86040.1"/>
    </source>
</evidence>
<dbReference type="AlphaFoldDB" id="A0A0G0FF21"/>
<reference evidence="2 3" key="1">
    <citation type="journal article" date="2015" name="Nature">
        <title>rRNA introns, odd ribosomes, and small enigmatic genomes across a large radiation of phyla.</title>
        <authorList>
            <person name="Brown C.T."/>
            <person name="Hug L.A."/>
            <person name="Thomas B.C."/>
            <person name="Sharon I."/>
            <person name="Castelle C.J."/>
            <person name="Singh A."/>
            <person name="Wilkins M.J."/>
            <person name="Williams K.H."/>
            <person name="Banfield J.F."/>
        </authorList>
    </citation>
    <scope>NUCLEOTIDE SEQUENCE [LARGE SCALE GENOMIC DNA]</scope>
</reference>
<dbReference type="SUPFAM" id="SSF52980">
    <property type="entry name" value="Restriction endonuclease-like"/>
    <property type="match status" value="1"/>
</dbReference>
<dbReference type="Gene3D" id="3.90.320.10">
    <property type="match status" value="1"/>
</dbReference>
<feature type="domain" description="PD-(D/E)XK endonuclease-like" evidence="1">
    <location>
        <begin position="80"/>
        <end position="242"/>
    </location>
</feature>
<dbReference type="EMBL" id="LBQW01000001">
    <property type="protein sequence ID" value="KKP86040.1"/>
    <property type="molecule type" value="Genomic_DNA"/>
</dbReference>
<organism evidence="2 3">
    <name type="scientific">Candidatus Nomurabacteria bacterium GW2011_GWA1_35_8</name>
    <dbReference type="NCBI Taxonomy" id="1618727"/>
    <lineage>
        <taxon>Bacteria</taxon>
        <taxon>Candidatus Nomuraibacteriota</taxon>
    </lineage>
</organism>
<gene>
    <name evidence="2" type="ORF">UR88_C0001G0042</name>
</gene>
<protein>
    <recommendedName>
        <fullName evidence="1">PD-(D/E)XK endonuclease-like domain-containing protein</fullName>
    </recommendedName>
</protein>
<proteinExistence type="predicted"/>